<accession>A0A0G0TQN5</accession>
<evidence type="ECO:0000313" key="2">
    <source>
        <dbReference type="Proteomes" id="UP000034749"/>
    </source>
</evidence>
<reference evidence="1 2" key="1">
    <citation type="journal article" date="2015" name="Nature">
        <title>rRNA introns, odd ribosomes, and small enigmatic genomes across a large radiation of phyla.</title>
        <authorList>
            <person name="Brown C.T."/>
            <person name="Hug L.A."/>
            <person name="Thomas B.C."/>
            <person name="Sharon I."/>
            <person name="Castelle C.J."/>
            <person name="Singh A."/>
            <person name="Wilkins M.J."/>
            <person name="Williams K.H."/>
            <person name="Banfield J.F."/>
        </authorList>
    </citation>
    <scope>NUCLEOTIDE SEQUENCE [LARGE SCALE GENOMIC DNA]</scope>
</reference>
<gene>
    <name evidence="1" type="ORF">UU24_C0012G0019</name>
</gene>
<organism evidence="1 2">
    <name type="scientific">Candidatus Nomurabacteria bacterium GW2011_GWA2_40_9</name>
    <dbReference type="NCBI Taxonomy" id="1618734"/>
    <lineage>
        <taxon>Bacteria</taxon>
        <taxon>Candidatus Nomuraibacteriota</taxon>
    </lineage>
</organism>
<evidence type="ECO:0000313" key="1">
    <source>
        <dbReference type="EMBL" id="KKR79309.1"/>
    </source>
</evidence>
<comment type="caution">
    <text evidence="1">The sequence shown here is derived from an EMBL/GenBank/DDBJ whole genome shotgun (WGS) entry which is preliminary data.</text>
</comment>
<sequence>MKICICSSMAFYEKFTALKKELESVGHSVIAPELEFETKRDDTSVGAFFDRNGGVDAFPLDHEVWKKKGKAINAHFRKIDNSECILITNYEKKGIPNYIGGNTFLEMGYAYGTGKKIFILNEMPTASAYKEEMMGMQPTILNGDILKIA</sequence>
<proteinExistence type="predicted"/>
<evidence type="ECO:0008006" key="3">
    <source>
        <dbReference type="Google" id="ProtNLM"/>
    </source>
</evidence>
<protein>
    <recommendedName>
        <fullName evidence="3">Maf-like protein</fullName>
    </recommendedName>
</protein>
<dbReference type="EMBL" id="LBZW01000012">
    <property type="protein sequence ID" value="KKR79309.1"/>
    <property type="molecule type" value="Genomic_DNA"/>
</dbReference>
<name>A0A0G0TQN5_9BACT</name>
<dbReference type="AlphaFoldDB" id="A0A0G0TQN5"/>
<dbReference type="Proteomes" id="UP000034749">
    <property type="component" value="Unassembled WGS sequence"/>
</dbReference>